<dbReference type="Proteomes" id="UP000015105">
    <property type="component" value="Chromosome 1D"/>
</dbReference>
<reference evidence="2" key="2">
    <citation type="journal article" date="2017" name="Nat. Plants">
        <title>The Aegilops tauschii genome reveals multiple impacts of transposons.</title>
        <authorList>
            <person name="Zhao G."/>
            <person name="Zou C."/>
            <person name="Li K."/>
            <person name="Wang K."/>
            <person name="Li T."/>
            <person name="Gao L."/>
            <person name="Zhang X."/>
            <person name="Wang H."/>
            <person name="Yang Z."/>
            <person name="Liu X."/>
            <person name="Jiang W."/>
            <person name="Mao L."/>
            <person name="Kong X."/>
            <person name="Jiao Y."/>
            <person name="Jia J."/>
        </authorList>
    </citation>
    <scope>NUCLEOTIDE SEQUENCE [LARGE SCALE GENOMIC DNA]</scope>
    <source>
        <strain evidence="2">cv. AL8/78</strain>
    </source>
</reference>
<evidence type="ECO:0000313" key="1">
    <source>
        <dbReference type="EnsemblPlants" id="AET1Gv20564100.5"/>
    </source>
</evidence>
<accession>A0A452YXY3</accession>
<dbReference type="EnsemblPlants" id="AET1Gv20564100.5">
    <property type="protein sequence ID" value="AET1Gv20564100.5"/>
    <property type="gene ID" value="AET1Gv20564100"/>
</dbReference>
<reference evidence="1" key="4">
    <citation type="submission" date="2019-03" db="UniProtKB">
        <authorList>
            <consortium name="EnsemblPlants"/>
        </authorList>
    </citation>
    <scope>IDENTIFICATION</scope>
</reference>
<sequence>MDNGDSASLAWAAFFVSERCLLPEFIQGTGHSSYLLLYGRTCNCSATAVAHKHRLECIVSSLFLRGVCLKLLNFDEQMVLRYCIEPTVASILLTNTPL</sequence>
<reference evidence="1" key="3">
    <citation type="journal article" date="2017" name="Nature">
        <title>Genome sequence of the progenitor of the wheat D genome Aegilops tauschii.</title>
        <authorList>
            <person name="Luo M.C."/>
            <person name="Gu Y.Q."/>
            <person name="Puiu D."/>
            <person name="Wang H."/>
            <person name="Twardziok S.O."/>
            <person name="Deal K.R."/>
            <person name="Huo N."/>
            <person name="Zhu T."/>
            <person name="Wang L."/>
            <person name="Wang Y."/>
            <person name="McGuire P.E."/>
            <person name="Liu S."/>
            <person name="Long H."/>
            <person name="Ramasamy R.K."/>
            <person name="Rodriguez J.C."/>
            <person name="Van S.L."/>
            <person name="Yuan L."/>
            <person name="Wang Z."/>
            <person name="Xia Z."/>
            <person name="Xiao L."/>
            <person name="Anderson O.D."/>
            <person name="Ouyang S."/>
            <person name="Liang Y."/>
            <person name="Zimin A.V."/>
            <person name="Pertea G."/>
            <person name="Qi P."/>
            <person name="Bennetzen J.L."/>
            <person name="Dai X."/>
            <person name="Dawson M.W."/>
            <person name="Muller H.G."/>
            <person name="Kugler K."/>
            <person name="Rivarola-Duarte L."/>
            <person name="Spannagl M."/>
            <person name="Mayer K.F.X."/>
            <person name="Lu F.H."/>
            <person name="Bevan M.W."/>
            <person name="Leroy P."/>
            <person name="Li P."/>
            <person name="You F.M."/>
            <person name="Sun Q."/>
            <person name="Liu Z."/>
            <person name="Lyons E."/>
            <person name="Wicker T."/>
            <person name="Salzberg S.L."/>
            <person name="Devos K.M."/>
            <person name="Dvorak J."/>
        </authorList>
    </citation>
    <scope>NUCLEOTIDE SEQUENCE [LARGE SCALE GENOMIC DNA]</scope>
    <source>
        <strain evidence="1">cv. AL8/78</strain>
    </source>
</reference>
<name>A0A452YXY3_AEGTS</name>
<protein>
    <submittedName>
        <fullName evidence="1">Uncharacterized protein</fullName>
    </submittedName>
</protein>
<reference evidence="1" key="5">
    <citation type="journal article" date="2021" name="G3 (Bethesda)">
        <title>Aegilops tauschii genome assembly Aet v5.0 features greater sequence contiguity and improved annotation.</title>
        <authorList>
            <person name="Wang L."/>
            <person name="Zhu T."/>
            <person name="Rodriguez J.C."/>
            <person name="Deal K.R."/>
            <person name="Dubcovsky J."/>
            <person name="McGuire P.E."/>
            <person name="Lux T."/>
            <person name="Spannagl M."/>
            <person name="Mayer K.F.X."/>
            <person name="Baldrich P."/>
            <person name="Meyers B.C."/>
            <person name="Huo N."/>
            <person name="Gu Y.Q."/>
            <person name="Zhou H."/>
            <person name="Devos K.M."/>
            <person name="Bennetzen J.L."/>
            <person name="Unver T."/>
            <person name="Budak H."/>
            <person name="Gulick P.J."/>
            <person name="Galiba G."/>
            <person name="Kalapos B."/>
            <person name="Nelson D.R."/>
            <person name="Li P."/>
            <person name="You F.M."/>
            <person name="Luo M.C."/>
            <person name="Dvorak J."/>
        </authorList>
    </citation>
    <scope>NUCLEOTIDE SEQUENCE [LARGE SCALE GENOMIC DNA]</scope>
    <source>
        <strain evidence="1">cv. AL8/78</strain>
    </source>
</reference>
<dbReference type="Gramene" id="AET1Gv20564100.5">
    <property type="protein sequence ID" value="AET1Gv20564100.5"/>
    <property type="gene ID" value="AET1Gv20564100"/>
</dbReference>
<keyword evidence="2" id="KW-1185">Reference proteome</keyword>
<proteinExistence type="predicted"/>
<evidence type="ECO:0000313" key="2">
    <source>
        <dbReference type="Proteomes" id="UP000015105"/>
    </source>
</evidence>
<organism evidence="1 2">
    <name type="scientific">Aegilops tauschii subsp. strangulata</name>
    <name type="common">Goatgrass</name>
    <dbReference type="NCBI Taxonomy" id="200361"/>
    <lineage>
        <taxon>Eukaryota</taxon>
        <taxon>Viridiplantae</taxon>
        <taxon>Streptophyta</taxon>
        <taxon>Embryophyta</taxon>
        <taxon>Tracheophyta</taxon>
        <taxon>Spermatophyta</taxon>
        <taxon>Magnoliopsida</taxon>
        <taxon>Liliopsida</taxon>
        <taxon>Poales</taxon>
        <taxon>Poaceae</taxon>
        <taxon>BOP clade</taxon>
        <taxon>Pooideae</taxon>
        <taxon>Triticodae</taxon>
        <taxon>Triticeae</taxon>
        <taxon>Triticinae</taxon>
        <taxon>Aegilops</taxon>
    </lineage>
</organism>
<dbReference type="AlphaFoldDB" id="A0A452YXY3"/>
<reference evidence="2" key="1">
    <citation type="journal article" date="2014" name="Science">
        <title>Ancient hybridizations among the ancestral genomes of bread wheat.</title>
        <authorList>
            <consortium name="International Wheat Genome Sequencing Consortium,"/>
            <person name="Marcussen T."/>
            <person name="Sandve S.R."/>
            <person name="Heier L."/>
            <person name="Spannagl M."/>
            <person name="Pfeifer M."/>
            <person name="Jakobsen K.S."/>
            <person name="Wulff B.B."/>
            <person name="Steuernagel B."/>
            <person name="Mayer K.F."/>
            <person name="Olsen O.A."/>
        </authorList>
    </citation>
    <scope>NUCLEOTIDE SEQUENCE [LARGE SCALE GENOMIC DNA]</scope>
    <source>
        <strain evidence="2">cv. AL8/78</strain>
    </source>
</reference>